<dbReference type="Proteomes" id="UP000318578">
    <property type="component" value="Unassembled WGS sequence"/>
</dbReference>
<evidence type="ECO:0000313" key="8">
    <source>
        <dbReference type="EMBL" id="TVT21106.1"/>
    </source>
</evidence>
<evidence type="ECO:0000256" key="7">
    <source>
        <dbReference type="SAM" id="Phobius"/>
    </source>
</evidence>
<comment type="caution">
    <text evidence="8">The sequence shown here is derived from an EMBL/GenBank/DDBJ whole genome shotgun (WGS) entry which is preliminary data.</text>
</comment>
<gene>
    <name evidence="8" type="ORF">FNH06_17900</name>
</gene>
<evidence type="ECO:0000256" key="2">
    <source>
        <dbReference type="ARBA" id="ARBA00006679"/>
    </source>
</evidence>
<evidence type="ECO:0000256" key="3">
    <source>
        <dbReference type="ARBA" id="ARBA00022475"/>
    </source>
</evidence>
<dbReference type="InterPro" id="IPR051907">
    <property type="entry name" value="DoxX-like_oxidoreductase"/>
</dbReference>
<evidence type="ECO:0000256" key="1">
    <source>
        <dbReference type="ARBA" id="ARBA00004651"/>
    </source>
</evidence>
<comment type="subcellular location">
    <subcellularLocation>
        <location evidence="1">Cell membrane</location>
        <topology evidence="1">Multi-pass membrane protein</topology>
    </subcellularLocation>
</comment>
<dbReference type="PANTHER" id="PTHR33452:SF1">
    <property type="entry name" value="INNER MEMBRANE PROTEIN YPHA-RELATED"/>
    <property type="match status" value="1"/>
</dbReference>
<dbReference type="Pfam" id="PF07681">
    <property type="entry name" value="DoxX"/>
    <property type="match status" value="1"/>
</dbReference>
<keyword evidence="5 7" id="KW-1133">Transmembrane helix</keyword>
<protein>
    <submittedName>
        <fullName evidence="8">DoxX family protein</fullName>
    </submittedName>
</protein>
<feature type="transmembrane region" description="Helical" evidence="7">
    <location>
        <begin position="111"/>
        <end position="130"/>
    </location>
</feature>
<keyword evidence="4 7" id="KW-0812">Transmembrane</keyword>
<reference evidence="8 9" key="1">
    <citation type="submission" date="2019-07" db="EMBL/GenBank/DDBJ databases">
        <title>New species of Amycolatopsis and Streptomyces.</title>
        <authorList>
            <person name="Duangmal K."/>
            <person name="Teo W.F.A."/>
            <person name="Lipun K."/>
        </authorList>
    </citation>
    <scope>NUCLEOTIDE SEQUENCE [LARGE SCALE GENOMIC DNA]</scope>
    <source>
        <strain evidence="8 9">JCM 30562</strain>
    </source>
</reference>
<keyword evidence="6 7" id="KW-0472">Membrane</keyword>
<organism evidence="8 9">
    <name type="scientific">Amycolatopsis acidiphila</name>
    <dbReference type="NCBI Taxonomy" id="715473"/>
    <lineage>
        <taxon>Bacteria</taxon>
        <taxon>Bacillati</taxon>
        <taxon>Actinomycetota</taxon>
        <taxon>Actinomycetes</taxon>
        <taxon>Pseudonocardiales</taxon>
        <taxon>Pseudonocardiaceae</taxon>
        <taxon>Amycolatopsis</taxon>
    </lineage>
</organism>
<proteinExistence type="inferred from homology"/>
<dbReference type="GO" id="GO:0005886">
    <property type="term" value="C:plasma membrane"/>
    <property type="evidence" value="ECO:0007669"/>
    <property type="project" value="UniProtKB-SubCell"/>
</dbReference>
<dbReference type="AlphaFoldDB" id="A0A558AA28"/>
<accession>A0A558AA28</accession>
<dbReference type="RefSeq" id="WP_144639843.1">
    <property type="nucleotide sequence ID" value="NZ_BNAX01000001.1"/>
</dbReference>
<dbReference type="EMBL" id="VJZA01000029">
    <property type="protein sequence ID" value="TVT21106.1"/>
    <property type="molecule type" value="Genomic_DNA"/>
</dbReference>
<evidence type="ECO:0000256" key="6">
    <source>
        <dbReference type="ARBA" id="ARBA00023136"/>
    </source>
</evidence>
<comment type="similarity">
    <text evidence="2">Belongs to the DoxX family.</text>
</comment>
<dbReference type="PANTHER" id="PTHR33452">
    <property type="entry name" value="OXIDOREDUCTASE CATD-RELATED"/>
    <property type="match status" value="1"/>
</dbReference>
<evidence type="ECO:0000313" key="9">
    <source>
        <dbReference type="Proteomes" id="UP000318578"/>
    </source>
</evidence>
<evidence type="ECO:0000256" key="4">
    <source>
        <dbReference type="ARBA" id="ARBA00022692"/>
    </source>
</evidence>
<keyword evidence="9" id="KW-1185">Reference proteome</keyword>
<feature type="transmembrane region" description="Helical" evidence="7">
    <location>
        <begin position="64"/>
        <end position="90"/>
    </location>
</feature>
<dbReference type="InterPro" id="IPR032808">
    <property type="entry name" value="DoxX"/>
</dbReference>
<name>A0A558AA28_9PSEU</name>
<dbReference type="OrthoDB" id="346004at2"/>
<keyword evidence="3" id="KW-1003">Cell membrane</keyword>
<sequence length="173" mass="17313">MTTGSAAADTGLLLIRVVGGLTMAAHGYQKFFSGGRIAGTGRWFDSMGMRPGRLHALAAASTELGAGILLALGLLTSIAGAAFVALMLVAGYTVHRANGFFSVKSGWEYNLILAVIGAGLGTAGAGRFSLDHLAGLDGVFSGLPGGLIAIAGGLLAGIGQLAVFYRPPAPEPA</sequence>
<evidence type="ECO:0000256" key="5">
    <source>
        <dbReference type="ARBA" id="ARBA00022989"/>
    </source>
</evidence>
<feature type="transmembrane region" description="Helical" evidence="7">
    <location>
        <begin position="142"/>
        <end position="165"/>
    </location>
</feature>